<dbReference type="STRING" id="762967.HMPREF9440_00155"/>
<dbReference type="Gene3D" id="2.20.200.10">
    <property type="entry name" value="Outer membrane efflux proteins (OEP)"/>
    <property type="match status" value="1"/>
</dbReference>
<comment type="similarity">
    <text evidence="1 2">Belongs to the outer membrane factor (OMF) (TC 1.B.17) family.</text>
</comment>
<keyword evidence="4" id="KW-1185">Reference proteome</keyword>
<keyword evidence="2" id="KW-0732">Signal</keyword>
<dbReference type="InterPro" id="IPR003423">
    <property type="entry name" value="OMP_efflux"/>
</dbReference>
<dbReference type="NCBIfam" id="TIGR01845">
    <property type="entry name" value="outer_NodT"/>
    <property type="match status" value="1"/>
</dbReference>
<comment type="caution">
    <text evidence="3">The sequence shown here is derived from an EMBL/GenBank/DDBJ whole genome shotgun (WGS) entry which is preliminary data.</text>
</comment>
<dbReference type="PROSITE" id="PS51257">
    <property type="entry name" value="PROKAR_LIPOPROTEIN"/>
    <property type="match status" value="1"/>
</dbReference>
<keyword evidence="2" id="KW-0812">Transmembrane</keyword>
<gene>
    <name evidence="3" type="ORF">HMPREF9440_00155</name>
</gene>
<evidence type="ECO:0000256" key="1">
    <source>
        <dbReference type="ARBA" id="ARBA00007613"/>
    </source>
</evidence>
<dbReference type="GO" id="GO:0005886">
    <property type="term" value="C:plasma membrane"/>
    <property type="evidence" value="ECO:0007669"/>
    <property type="project" value="UniProtKB-SubCell"/>
</dbReference>
<proteinExistence type="inferred from homology"/>
<dbReference type="PATRIC" id="fig|762967.3.peg.136"/>
<name>H3KBQ9_9BURK</name>
<dbReference type="RefSeq" id="WP_008540505.1">
    <property type="nucleotide sequence ID" value="NZ_JH604851.1"/>
</dbReference>
<feature type="signal peptide" evidence="2">
    <location>
        <begin position="1"/>
        <end position="22"/>
    </location>
</feature>
<organism evidence="3 4">
    <name type="scientific">Sutterella parvirubra YIT 11816</name>
    <dbReference type="NCBI Taxonomy" id="762967"/>
    <lineage>
        <taxon>Bacteria</taxon>
        <taxon>Pseudomonadati</taxon>
        <taxon>Pseudomonadota</taxon>
        <taxon>Betaproteobacteria</taxon>
        <taxon>Burkholderiales</taxon>
        <taxon>Sutterellaceae</taxon>
        <taxon>Sutterella</taxon>
    </lineage>
</organism>
<accession>H3KBQ9</accession>
<dbReference type="PANTHER" id="PTHR30203">
    <property type="entry name" value="OUTER MEMBRANE CATION EFFLUX PROTEIN"/>
    <property type="match status" value="1"/>
</dbReference>
<dbReference type="EMBL" id="AFBQ01000018">
    <property type="protein sequence ID" value="EHY32446.1"/>
    <property type="molecule type" value="Genomic_DNA"/>
</dbReference>
<dbReference type="AlphaFoldDB" id="H3KBQ9"/>
<dbReference type="HOGENOM" id="CLU_012817_13_0_4"/>
<dbReference type="GO" id="GO:0015562">
    <property type="term" value="F:efflux transmembrane transporter activity"/>
    <property type="evidence" value="ECO:0007669"/>
    <property type="project" value="InterPro"/>
</dbReference>
<dbReference type="Proteomes" id="UP000004956">
    <property type="component" value="Unassembled WGS sequence"/>
</dbReference>
<keyword evidence="2" id="KW-1134">Transmembrane beta strand</keyword>
<comment type="subcellular location">
    <subcellularLocation>
        <location evidence="2">Cell membrane</location>
        <topology evidence="2">Lipid-anchor</topology>
    </subcellularLocation>
</comment>
<dbReference type="Gene3D" id="1.20.1600.10">
    <property type="entry name" value="Outer membrane efflux proteins (OEP)"/>
    <property type="match status" value="1"/>
</dbReference>
<evidence type="ECO:0000256" key="2">
    <source>
        <dbReference type="RuleBase" id="RU362097"/>
    </source>
</evidence>
<evidence type="ECO:0000313" key="3">
    <source>
        <dbReference type="EMBL" id="EHY32446.1"/>
    </source>
</evidence>
<dbReference type="InterPro" id="IPR010131">
    <property type="entry name" value="MdtP/NodT-like"/>
</dbReference>
<dbReference type="Pfam" id="PF02321">
    <property type="entry name" value="OEP"/>
    <property type="match status" value="2"/>
</dbReference>
<protein>
    <submittedName>
        <fullName evidence="3">Efflux transporter, outer membrane factor lipoprotein, NodT family</fullName>
    </submittedName>
</protein>
<dbReference type="PANTHER" id="PTHR30203:SF32">
    <property type="entry name" value="CATION EFFLUX SYSTEM PROTEIN CUSC"/>
    <property type="match status" value="1"/>
</dbReference>
<reference evidence="3 4" key="1">
    <citation type="submission" date="2011-11" db="EMBL/GenBank/DDBJ databases">
        <authorList>
            <person name="Weinstock G."/>
            <person name="Sodergren E."/>
            <person name="Clifton S."/>
            <person name="Fulton L."/>
            <person name="Fulton B."/>
            <person name="Courtney L."/>
            <person name="Fronick C."/>
            <person name="Harrison M."/>
            <person name="Strong C."/>
            <person name="Farmer C."/>
            <person name="Delahaunty K."/>
            <person name="Markovic C."/>
            <person name="Hall O."/>
            <person name="Minx P."/>
            <person name="Tomlinson C."/>
            <person name="Mitreva M."/>
            <person name="Hou S."/>
            <person name="Chen J."/>
            <person name="Wollam A."/>
            <person name="Pepin K.H."/>
            <person name="Johnson M."/>
            <person name="Bhonagiri V."/>
            <person name="Zhang X."/>
            <person name="Suruliraj S."/>
            <person name="Warren W."/>
            <person name="Chinwalla A."/>
            <person name="Mardis E.R."/>
            <person name="Wilson R.K."/>
        </authorList>
    </citation>
    <scope>NUCLEOTIDE SEQUENCE [LARGE SCALE GENOMIC DNA]</scope>
    <source>
        <strain evidence="3 4">YIT 11816</strain>
    </source>
</reference>
<keyword evidence="2 3" id="KW-0449">Lipoprotein</keyword>
<dbReference type="SUPFAM" id="SSF56954">
    <property type="entry name" value="Outer membrane efflux proteins (OEP)"/>
    <property type="match status" value="1"/>
</dbReference>
<keyword evidence="2" id="KW-0564">Palmitate</keyword>
<feature type="chain" id="PRO_5001439584" evidence="2">
    <location>
        <begin position="23"/>
        <end position="487"/>
    </location>
</feature>
<sequence length="487" mass="51324">MIKTTFRPIGLAVMAASLAMLAGCAVVAPDTARLAADVTPASWSTDALPAGESEVFRDFWTRWQDPTLSRLVERARAANTDVLSAVANLRAARASVMNANSILWPTAALGGSGNRQRSGGHTTTDYGADLSGAWTLNLAGSEYQQRDAAEAEALASGLTLESTRELVAAQTAQAYVNLRAALAQRQVVMQSIQNYAETARVAEWQYQAGTGTASEAEDARTQWANARARVPEIERSIQEYRNAIARLTAMPVDELNLGEEAAIPVPPEGAAVSIPAETIMRRADVGSALATLEAKVLRLKSAKSDFFPTLKLTGNIGTAAGTIGALGASGTGVAGLAAALSLPVLNWGSLMAAEETAAAELDRARSDYVATLLTALEETDNALAGISSAERRSGDLEVALRHARTAALLARLEYESGIGDYTMLLSTERSRLSAEESLLSNQAERANQYVVLYRALGGAWAFDAVPEGTAATVALEAPEGAEETEQR</sequence>
<keyword evidence="2" id="KW-0472">Membrane</keyword>
<evidence type="ECO:0000313" key="4">
    <source>
        <dbReference type="Proteomes" id="UP000004956"/>
    </source>
</evidence>